<reference evidence="3 4" key="1">
    <citation type="submission" date="2023-09" db="EMBL/GenBank/DDBJ databases">
        <title>Micromonospora halotolerans DSM 45598 genome sequence.</title>
        <authorList>
            <person name="Mo P."/>
        </authorList>
    </citation>
    <scope>NUCLEOTIDE SEQUENCE [LARGE SCALE GENOMIC DNA]</scope>
    <source>
        <strain evidence="3 4">DSM 45598</strain>
    </source>
</reference>
<dbReference type="InterPro" id="IPR047057">
    <property type="entry name" value="MerR_fam"/>
</dbReference>
<dbReference type="EMBL" id="CP134876">
    <property type="protein sequence ID" value="WNM37992.1"/>
    <property type="molecule type" value="Genomic_DNA"/>
</dbReference>
<organism evidence="3 4">
    <name type="scientific">Micromonospora halotolerans</name>
    <dbReference type="NCBI Taxonomy" id="709879"/>
    <lineage>
        <taxon>Bacteria</taxon>
        <taxon>Bacillati</taxon>
        <taxon>Actinomycetota</taxon>
        <taxon>Actinomycetes</taxon>
        <taxon>Micromonosporales</taxon>
        <taxon>Micromonosporaceae</taxon>
        <taxon>Micromonospora</taxon>
    </lineage>
</organism>
<dbReference type="InterPro" id="IPR010499">
    <property type="entry name" value="AraC_E-bd"/>
</dbReference>
<dbReference type="SUPFAM" id="SSF46955">
    <property type="entry name" value="Putative DNA-binding domain"/>
    <property type="match status" value="1"/>
</dbReference>
<dbReference type="PROSITE" id="PS00552">
    <property type="entry name" value="HTH_MERR_1"/>
    <property type="match status" value="1"/>
</dbReference>
<proteinExistence type="predicted"/>
<keyword evidence="4" id="KW-1185">Reference proteome</keyword>
<feature type="domain" description="HTH merR-type" evidence="2">
    <location>
        <begin position="4"/>
        <end position="74"/>
    </location>
</feature>
<accession>A0ABY9ZSW0</accession>
<dbReference type="PROSITE" id="PS50937">
    <property type="entry name" value="HTH_MERR_2"/>
    <property type="match status" value="1"/>
</dbReference>
<evidence type="ECO:0000313" key="3">
    <source>
        <dbReference type="EMBL" id="WNM37992.1"/>
    </source>
</evidence>
<dbReference type="InterPro" id="IPR029442">
    <property type="entry name" value="GyrI-like"/>
</dbReference>
<dbReference type="Pfam" id="PF06445">
    <property type="entry name" value="GyrI-like"/>
    <property type="match status" value="1"/>
</dbReference>
<dbReference type="InterPro" id="IPR009061">
    <property type="entry name" value="DNA-bd_dom_put_sf"/>
</dbReference>
<dbReference type="SMART" id="SM00871">
    <property type="entry name" value="AraC_E_bind"/>
    <property type="match status" value="1"/>
</dbReference>
<dbReference type="RefSeq" id="WP_313719597.1">
    <property type="nucleotide sequence ID" value="NZ_CP134876.1"/>
</dbReference>
<name>A0ABY9ZSW0_9ACTN</name>
<protein>
    <submittedName>
        <fullName evidence="3">MerR family transcriptional regulator</fullName>
    </submittedName>
</protein>
<sequence length="285" mass="31063">MTGLMPIGVFARATRLSVRVLRNYDRLGLLVPAWVDPDTGYRRYSVDQFVRAGQIRRLRELEVPLPEIAEILSAATPEQARDVIERHRERVAARAARLDEIAGRLGAVLAEPGRVPGWLHVYERWRDAQPTARTLVRAPLSGLAEALAPGFARLFAGLAEQGIAPTGPTGTRYLGDDLDAAELEVEVFAPVARQPRPTAAIAPGELPGCLLAATVHEGGYDDIEAAYRSLGRWIAEQDRVLAGPAEERYLVPPTPGVPTTALRTEIAWPVRPPAGPSRPTDEETE</sequence>
<dbReference type="InterPro" id="IPR011256">
    <property type="entry name" value="Reg_factor_effector_dom_sf"/>
</dbReference>
<dbReference type="InterPro" id="IPR000551">
    <property type="entry name" value="MerR-type_HTH_dom"/>
</dbReference>
<dbReference type="Proteomes" id="UP001303001">
    <property type="component" value="Chromosome"/>
</dbReference>
<dbReference type="PANTHER" id="PTHR30204">
    <property type="entry name" value="REDOX-CYCLING DRUG-SENSING TRANSCRIPTIONAL ACTIVATOR SOXR"/>
    <property type="match status" value="1"/>
</dbReference>
<dbReference type="SMART" id="SM00422">
    <property type="entry name" value="HTH_MERR"/>
    <property type="match status" value="1"/>
</dbReference>
<dbReference type="PANTHER" id="PTHR30204:SF97">
    <property type="entry name" value="MERR FAMILY REGULATORY PROTEIN"/>
    <property type="match status" value="1"/>
</dbReference>
<evidence type="ECO:0000259" key="2">
    <source>
        <dbReference type="PROSITE" id="PS50937"/>
    </source>
</evidence>
<keyword evidence="1" id="KW-0238">DNA-binding</keyword>
<dbReference type="Pfam" id="PF13411">
    <property type="entry name" value="MerR_1"/>
    <property type="match status" value="1"/>
</dbReference>
<gene>
    <name evidence="3" type="ORF">RMN56_23025</name>
</gene>
<dbReference type="CDD" id="cd01107">
    <property type="entry name" value="HTH_BmrR"/>
    <property type="match status" value="1"/>
</dbReference>
<evidence type="ECO:0000313" key="4">
    <source>
        <dbReference type="Proteomes" id="UP001303001"/>
    </source>
</evidence>
<dbReference type="SUPFAM" id="SSF55136">
    <property type="entry name" value="Probable bacterial effector-binding domain"/>
    <property type="match status" value="1"/>
</dbReference>
<dbReference type="Gene3D" id="3.20.80.10">
    <property type="entry name" value="Regulatory factor, effector binding domain"/>
    <property type="match status" value="1"/>
</dbReference>
<dbReference type="Gene3D" id="1.10.1660.10">
    <property type="match status" value="1"/>
</dbReference>
<evidence type="ECO:0000256" key="1">
    <source>
        <dbReference type="ARBA" id="ARBA00023125"/>
    </source>
</evidence>